<evidence type="ECO:0008006" key="3">
    <source>
        <dbReference type="Google" id="ProtNLM"/>
    </source>
</evidence>
<keyword evidence="2" id="KW-1185">Reference proteome</keyword>
<dbReference type="EMBL" id="BSTX01000001">
    <property type="protein sequence ID" value="GLZ76268.1"/>
    <property type="molecule type" value="Genomic_DNA"/>
</dbReference>
<protein>
    <recommendedName>
        <fullName evidence="3">TfoX N-terminal domain-containing protein</fullName>
    </recommendedName>
</protein>
<reference evidence="1" key="1">
    <citation type="submission" date="2023-03" db="EMBL/GenBank/DDBJ databases">
        <title>Actinorhabdospora filicis NBRC 111898.</title>
        <authorList>
            <person name="Ichikawa N."/>
            <person name="Sato H."/>
            <person name="Tonouchi N."/>
        </authorList>
    </citation>
    <scope>NUCLEOTIDE SEQUENCE</scope>
    <source>
        <strain evidence="1">NBRC 111898</strain>
    </source>
</reference>
<organism evidence="1 2">
    <name type="scientific">Actinorhabdospora filicis</name>
    <dbReference type="NCBI Taxonomy" id="1785913"/>
    <lineage>
        <taxon>Bacteria</taxon>
        <taxon>Bacillati</taxon>
        <taxon>Actinomycetota</taxon>
        <taxon>Actinomycetes</taxon>
        <taxon>Micromonosporales</taxon>
        <taxon>Micromonosporaceae</taxon>
        <taxon>Actinorhabdospora</taxon>
    </lineage>
</organism>
<gene>
    <name evidence="1" type="ORF">Afil01_10750</name>
</gene>
<dbReference type="AlphaFoldDB" id="A0A9W6W7T8"/>
<accession>A0A9W6W7T8</accession>
<evidence type="ECO:0000313" key="1">
    <source>
        <dbReference type="EMBL" id="GLZ76268.1"/>
    </source>
</evidence>
<proteinExistence type="predicted"/>
<sequence>MTDPETYYADLADEYLAREDVAPGRSLQSRTLTVAGKIFAFLKSGRLVVKVPAARAAELVAGGAEPFSSGGRVTREWVAIEDPPAWAAAMAEAYEYATGSTRP</sequence>
<name>A0A9W6W7T8_9ACTN</name>
<dbReference type="Proteomes" id="UP001165079">
    <property type="component" value="Unassembled WGS sequence"/>
</dbReference>
<dbReference type="RefSeq" id="WP_285661451.1">
    <property type="nucleotide sequence ID" value="NZ_BSTX01000001.1"/>
</dbReference>
<comment type="caution">
    <text evidence="1">The sequence shown here is derived from an EMBL/GenBank/DDBJ whole genome shotgun (WGS) entry which is preliminary data.</text>
</comment>
<evidence type="ECO:0000313" key="2">
    <source>
        <dbReference type="Proteomes" id="UP001165079"/>
    </source>
</evidence>
<dbReference type="Gene3D" id="3.30.1460.30">
    <property type="entry name" value="YgaC/TfoX-N like chaperone"/>
    <property type="match status" value="1"/>
</dbReference>